<dbReference type="EMBL" id="BMQC01000035">
    <property type="protein sequence ID" value="GGK44272.1"/>
    <property type="molecule type" value="Genomic_DNA"/>
</dbReference>
<evidence type="ECO:0000313" key="2">
    <source>
        <dbReference type="EMBL" id="GGK44272.1"/>
    </source>
</evidence>
<reference evidence="2" key="1">
    <citation type="journal article" date="2014" name="Int. J. Syst. Evol. Microbiol.">
        <title>Complete genome sequence of Corynebacterium casei LMG S-19264T (=DSM 44701T), isolated from a smear-ripened cheese.</title>
        <authorList>
            <consortium name="US DOE Joint Genome Institute (JGI-PGF)"/>
            <person name="Walter F."/>
            <person name="Albersmeier A."/>
            <person name="Kalinowski J."/>
            <person name="Ruckert C."/>
        </authorList>
    </citation>
    <scope>NUCLEOTIDE SEQUENCE</scope>
    <source>
        <strain evidence="2">JCM 3091</strain>
    </source>
</reference>
<protein>
    <submittedName>
        <fullName evidence="2">Uncharacterized protein</fullName>
    </submittedName>
</protein>
<dbReference type="RefSeq" id="WP_189116046.1">
    <property type="nucleotide sequence ID" value="NZ_BMQC01000035.1"/>
</dbReference>
<dbReference type="Proteomes" id="UP000662200">
    <property type="component" value="Unassembled WGS sequence"/>
</dbReference>
<feature type="signal peptide" evidence="1">
    <location>
        <begin position="1"/>
        <end position="28"/>
    </location>
</feature>
<evidence type="ECO:0000256" key="1">
    <source>
        <dbReference type="SAM" id="SignalP"/>
    </source>
</evidence>
<reference evidence="2" key="2">
    <citation type="submission" date="2020-09" db="EMBL/GenBank/DDBJ databases">
        <authorList>
            <person name="Sun Q."/>
            <person name="Ohkuma M."/>
        </authorList>
    </citation>
    <scope>NUCLEOTIDE SEQUENCE</scope>
    <source>
        <strain evidence="2">JCM 3091</strain>
    </source>
</reference>
<feature type="chain" id="PRO_5035159278" evidence="1">
    <location>
        <begin position="29"/>
        <end position="207"/>
    </location>
</feature>
<sequence length="207" mass="22546">MRKKSKVALSALVGLASIFSLGVSPAVAQPVDQGHYAVTSAAFESSLTLDGKVVDAATFAAMVRNNSTDTPAVKGDTDYGKHSFTPQRPHWRFGDDNGDGEQQIGYDVPAKISEQWKYQLSGGLAGVIVGNVNQVADLYCSGAHRIHYGPHSVSPYYLFHGSSKGPHITNQCHELRNEQSYKFRHKIGPGGNGELKAKWKYVITWVK</sequence>
<keyword evidence="3" id="KW-1185">Reference proteome</keyword>
<name>A0A8J3FLL3_9ACTN</name>
<gene>
    <name evidence="2" type="ORF">GCM10010124_41400</name>
</gene>
<organism evidence="2 3">
    <name type="scientific">Pilimelia terevasa</name>
    <dbReference type="NCBI Taxonomy" id="53372"/>
    <lineage>
        <taxon>Bacteria</taxon>
        <taxon>Bacillati</taxon>
        <taxon>Actinomycetota</taxon>
        <taxon>Actinomycetes</taxon>
        <taxon>Micromonosporales</taxon>
        <taxon>Micromonosporaceae</taxon>
        <taxon>Pilimelia</taxon>
    </lineage>
</organism>
<accession>A0A8J3FLL3</accession>
<comment type="caution">
    <text evidence="2">The sequence shown here is derived from an EMBL/GenBank/DDBJ whole genome shotgun (WGS) entry which is preliminary data.</text>
</comment>
<dbReference type="AlphaFoldDB" id="A0A8J3FLL3"/>
<keyword evidence="1" id="KW-0732">Signal</keyword>
<proteinExistence type="predicted"/>
<evidence type="ECO:0000313" key="3">
    <source>
        <dbReference type="Proteomes" id="UP000662200"/>
    </source>
</evidence>